<evidence type="ECO:0000256" key="2">
    <source>
        <dbReference type="ARBA" id="ARBA00022723"/>
    </source>
</evidence>
<evidence type="ECO:0000256" key="1">
    <source>
        <dbReference type="ARBA" id="ARBA00001946"/>
    </source>
</evidence>
<proteinExistence type="predicted"/>
<dbReference type="InterPro" id="IPR040442">
    <property type="entry name" value="Pyrv_kinase-like_dom_sf"/>
</dbReference>
<evidence type="ECO:0000256" key="5">
    <source>
        <dbReference type="PIRSR" id="PIRSR015582-2"/>
    </source>
</evidence>
<evidence type="ECO:0000256" key="4">
    <source>
        <dbReference type="PIRSR" id="PIRSR015582-1"/>
    </source>
</evidence>
<dbReference type="Proteomes" id="UP000295438">
    <property type="component" value="Unassembled WGS sequence"/>
</dbReference>
<gene>
    <name evidence="7" type="ORF">E1898_05445</name>
</gene>
<dbReference type="GO" id="GO:0003824">
    <property type="term" value="F:catalytic activity"/>
    <property type="evidence" value="ECO:0007669"/>
    <property type="project" value="InterPro"/>
</dbReference>
<feature type="binding site" evidence="5">
    <location>
        <position position="112"/>
    </location>
    <ligand>
        <name>Mg(2+)</name>
        <dbReference type="ChEBI" id="CHEBI:18420"/>
    </ligand>
</feature>
<dbReference type="GO" id="GO:0006107">
    <property type="term" value="P:oxaloacetate metabolic process"/>
    <property type="evidence" value="ECO:0007669"/>
    <property type="project" value="TreeGrafter"/>
</dbReference>
<keyword evidence="3 5" id="KW-0460">Magnesium</keyword>
<protein>
    <recommendedName>
        <fullName evidence="6">HpcH/HpaI aldolase/citrate lyase domain-containing protein</fullName>
    </recommendedName>
</protein>
<dbReference type="Pfam" id="PF03328">
    <property type="entry name" value="HpcH_HpaI"/>
    <property type="match status" value="1"/>
</dbReference>
<evidence type="ECO:0000313" key="7">
    <source>
        <dbReference type="EMBL" id="TDK47309.1"/>
    </source>
</evidence>
<dbReference type="InterPro" id="IPR015813">
    <property type="entry name" value="Pyrv/PenolPyrv_kinase-like_dom"/>
</dbReference>
<dbReference type="PANTHER" id="PTHR32308">
    <property type="entry name" value="LYASE BETA SUBUNIT, PUTATIVE (AFU_ORTHOLOGUE AFUA_4G13030)-RELATED"/>
    <property type="match status" value="1"/>
</dbReference>
<dbReference type="PIRSF" id="PIRSF015582">
    <property type="entry name" value="Cit_lyase_B"/>
    <property type="match status" value="1"/>
</dbReference>
<dbReference type="InterPro" id="IPR011206">
    <property type="entry name" value="Citrate_lyase_beta/mcl1/mcl2"/>
</dbReference>
<keyword evidence="8" id="KW-1185">Reference proteome</keyword>
<dbReference type="PANTHER" id="PTHR32308:SF1">
    <property type="entry name" value="HPCH_HPAI ALDOLASE_CITRATE LYASE DOMAIN-CONTAINING PROTEIN"/>
    <property type="match status" value="1"/>
</dbReference>
<dbReference type="GO" id="GO:0000287">
    <property type="term" value="F:magnesium ion binding"/>
    <property type="evidence" value="ECO:0007669"/>
    <property type="project" value="TreeGrafter"/>
</dbReference>
<dbReference type="EMBL" id="SMUW01000029">
    <property type="protein sequence ID" value="TDK47309.1"/>
    <property type="molecule type" value="Genomic_DNA"/>
</dbReference>
<name>A0A4R5V5U6_9BACT</name>
<reference evidence="7 8" key="1">
    <citation type="submission" date="2019-03" db="EMBL/GenBank/DDBJ databases">
        <title>Algoriphagus aquimaris sp. nov., isolated form marine sediment in Pohang, Korea.</title>
        <authorList>
            <person name="Kim J."/>
            <person name="Yoon S.-H."/>
            <person name="Lee S.-S."/>
        </authorList>
    </citation>
    <scope>NUCLEOTIDE SEQUENCE [LARGE SCALE GENOMIC DNA]</scope>
    <source>
        <strain evidence="7 8">F21</strain>
    </source>
</reference>
<keyword evidence="2 5" id="KW-0479">Metal-binding</keyword>
<dbReference type="Gene3D" id="3.20.20.60">
    <property type="entry name" value="Phosphoenolpyruvate-binding domains"/>
    <property type="match status" value="1"/>
</dbReference>
<dbReference type="AlphaFoldDB" id="A0A4R5V5U6"/>
<evidence type="ECO:0000313" key="8">
    <source>
        <dbReference type="Proteomes" id="UP000295438"/>
    </source>
</evidence>
<evidence type="ECO:0000256" key="3">
    <source>
        <dbReference type="ARBA" id="ARBA00022842"/>
    </source>
</evidence>
<dbReference type="InterPro" id="IPR005000">
    <property type="entry name" value="Aldolase/citrate-lyase_domain"/>
</dbReference>
<sequence length="270" mass="30342">MRSFFFIPAGNKKILSKASSIPASDIVIDLEDALGNTPIADAIQNLKDYSIKDNWWARIPSSIRKEHLKELHTIGFSKYLLAKIESRDQIDGFISNSTNIAVKNLSLLVLCESPLAIVNLREIASHPEVEGLGFGSHDYCQAVGMRHNLENVNWARQSVLNYSKAFQKFVIDIASMNIDDKNSFAAECVDGKDKGFDGKFLIHPWQLDLFQQHWKFNDADLKFALKVKEYMNEIGGVQNFSVANIDGKVVELPHLDRIDLILKSSNYGGL</sequence>
<comment type="cofactor">
    <cofactor evidence="1">
        <name>Mg(2+)</name>
        <dbReference type="ChEBI" id="CHEBI:18420"/>
    </cofactor>
</comment>
<organism evidence="7 8">
    <name type="scientific">Algoriphagus formosus</name>
    <dbReference type="NCBI Taxonomy" id="2007308"/>
    <lineage>
        <taxon>Bacteria</taxon>
        <taxon>Pseudomonadati</taxon>
        <taxon>Bacteroidota</taxon>
        <taxon>Cytophagia</taxon>
        <taxon>Cytophagales</taxon>
        <taxon>Cyclobacteriaceae</taxon>
        <taxon>Algoriphagus</taxon>
    </lineage>
</organism>
<feature type="binding site" evidence="5">
    <location>
        <position position="138"/>
    </location>
    <ligand>
        <name>Mg(2+)</name>
        <dbReference type="ChEBI" id="CHEBI:18420"/>
    </ligand>
</feature>
<evidence type="ECO:0000259" key="6">
    <source>
        <dbReference type="Pfam" id="PF03328"/>
    </source>
</evidence>
<feature type="domain" description="HpcH/HpaI aldolase/citrate lyase" evidence="6">
    <location>
        <begin position="2"/>
        <end position="204"/>
    </location>
</feature>
<dbReference type="SUPFAM" id="SSF51621">
    <property type="entry name" value="Phosphoenolpyruvate/pyruvate domain"/>
    <property type="match status" value="1"/>
</dbReference>
<accession>A0A4R5V5U6</accession>
<dbReference type="RefSeq" id="WP_133390133.1">
    <property type="nucleotide sequence ID" value="NZ_SMUW01000029.1"/>
</dbReference>
<feature type="binding site" evidence="4">
    <location>
        <position position="112"/>
    </location>
    <ligand>
        <name>substrate</name>
    </ligand>
</feature>
<comment type="caution">
    <text evidence="7">The sequence shown here is derived from an EMBL/GenBank/DDBJ whole genome shotgun (WGS) entry which is preliminary data.</text>
</comment>
<feature type="binding site" evidence="4">
    <location>
        <position position="58"/>
    </location>
    <ligand>
        <name>substrate</name>
    </ligand>
</feature>